<name>A0A4U8QEA7_9FIRM</name>
<protein>
    <submittedName>
        <fullName evidence="2">Uncharacterized protein</fullName>
    </submittedName>
</protein>
<keyword evidence="1" id="KW-0472">Membrane</keyword>
<comment type="caution">
    <text evidence="2">The sequence shown here is derived from an EMBL/GenBank/DDBJ whole genome shotgun (WGS) entry which is preliminary data.</text>
</comment>
<sequence>MEEQINDLSSAEQQDDIEQKKTVRDCLYGRINVSLKTMDRIIFSLVLAIIAALICGIIF</sequence>
<dbReference type="STRING" id="180332.GCA_000797495_05553"/>
<dbReference type="EMBL" id="QGQD01000006">
    <property type="protein sequence ID" value="TLD02814.1"/>
    <property type="molecule type" value="Genomic_DNA"/>
</dbReference>
<gene>
    <name evidence="2" type="ORF">DSM106044_00313</name>
</gene>
<dbReference type="Proteomes" id="UP000306509">
    <property type="component" value="Unassembled WGS sequence"/>
</dbReference>
<dbReference type="RefSeq" id="WP_027294053.1">
    <property type="nucleotide sequence ID" value="NZ_CABMJZ010000063.1"/>
</dbReference>
<evidence type="ECO:0000313" key="3">
    <source>
        <dbReference type="Proteomes" id="UP000306509"/>
    </source>
</evidence>
<organism evidence="2 3">
    <name type="scientific">Robinsoniella peoriensis</name>
    <dbReference type="NCBI Taxonomy" id="180332"/>
    <lineage>
        <taxon>Bacteria</taxon>
        <taxon>Bacillati</taxon>
        <taxon>Bacillota</taxon>
        <taxon>Clostridia</taxon>
        <taxon>Lachnospirales</taxon>
        <taxon>Lachnospiraceae</taxon>
        <taxon>Robinsoniella</taxon>
    </lineage>
</organism>
<keyword evidence="1" id="KW-0812">Transmembrane</keyword>
<proteinExistence type="predicted"/>
<reference evidence="2 3" key="1">
    <citation type="journal article" date="2019" name="Anaerobe">
        <title>Detection of Robinsoniella peoriensis in multiple bone samples of a trauma patient.</title>
        <authorList>
            <person name="Schrottner P."/>
            <person name="Hartwich K."/>
            <person name="Bunk B."/>
            <person name="Schober I."/>
            <person name="Helbig S."/>
            <person name="Rudolph W.W."/>
            <person name="Gunzer F."/>
        </authorList>
    </citation>
    <scope>NUCLEOTIDE SEQUENCE [LARGE SCALE GENOMIC DNA]</scope>
    <source>
        <strain evidence="2 3">DSM 106044</strain>
    </source>
</reference>
<keyword evidence="1" id="KW-1133">Transmembrane helix</keyword>
<feature type="transmembrane region" description="Helical" evidence="1">
    <location>
        <begin position="41"/>
        <end position="58"/>
    </location>
</feature>
<accession>A0A4U8QEA7</accession>
<evidence type="ECO:0000313" key="2">
    <source>
        <dbReference type="EMBL" id="TLD02814.1"/>
    </source>
</evidence>
<dbReference type="AlphaFoldDB" id="A0A4U8QEA7"/>
<evidence type="ECO:0000256" key="1">
    <source>
        <dbReference type="SAM" id="Phobius"/>
    </source>
</evidence>
<keyword evidence="3" id="KW-1185">Reference proteome</keyword>